<evidence type="ECO:0000313" key="2">
    <source>
        <dbReference type="Proteomes" id="UP000653730"/>
    </source>
</evidence>
<sequence length="77" mass="8907">MPVFQFKPTVEIFRTNVPDKTLANKVISVLYNYFPDTQINFDLEDCDRILRVEGNIIDVKKVTDILHSLQVDAELLP</sequence>
<name>A0A926JRE1_9FLAO</name>
<organism evidence="1 2">
    <name type="scientific">Sinomicrobium weinanense</name>
    <dbReference type="NCBI Taxonomy" id="2842200"/>
    <lineage>
        <taxon>Bacteria</taxon>
        <taxon>Pseudomonadati</taxon>
        <taxon>Bacteroidota</taxon>
        <taxon>Flavobacteriia</taxon>
        <taxon>Flavobacteriales</taxon>
        <taxon>Flavobacteriaceae</taxon>
        <taxon>Sinomicrobium</taxon>
    </lineage>
</organism>
<dbReference type="Proteomes" id="UP000653730">
    <property type="component" value="Unassembled WGS sequence"/>
</dbReference>
<comment type="caution">
    <text evidence="1">The sequence shown here is derived from an EMBL/GenBank/DDBJ whole genome shotgun (WGS) entry which is preliminary data.</text>
</comment>
<dbReference type="AlphaFoldDB" id="A0A926JRE1"/>
<proteinExistence type="predicted"/>
<evidence type="ECO:0000313" key="1">
    <source>
        <dbReference type="EMBL" id="MBC9796110.1"/>
    </source>
</evidence>
<reference evidence="1 2" key="1">
    <citation type="submission" date="2020-09" db="EMBL/GenBank/DDBJ databases">
        <title>Sinomicrobium weinanense sp. nov., a halophilic bacteria isolated from saline-alkali soil.</title>
        <authorList>
            <person name="Wu P."/>
            <person name="Ren H."/>
            <person name="Mei Y."/>
            <person name="Liang Y."/>
            <person name="Chen Z."/>
        </authorList>
    </citation>
    <scope>NUCLEOTIDE SEQUENCE [LARGE SCALE GENOMIC DNA]</scope>
    <source>
        <strain evidence="1 2">FJxs</strain>
    </source>
</reference>
<dbReference type="RefSeq" id="WP_187965257.1">
    <property type="nucleotide sequence ID" value="NZ_JACVDC010000020.1"/>
</dbReference>
<gene>
    <name evidence="1" type="ORF">IBL28_09040</name>
</gene>
<protein>
    <submittedName>
        <fullName evidence="1">Uncharacterized protein</fullName>
    </submittedName>
</protein>
<keyword evidence="2" id="KW-1185">Reference proteome</keyword>
<accession>A0A926JRE1</accession>
<dbReference type="EMBL" id="JACVDC010000020">
    <property type="protein sequence ID" value="MBC9796110.1"/>
    <property type="molecule type" value="Genomic_DNA"/>
</dbReference>